<reference evidence="2 3" key="1">
    <citation type="submission" date="2018-06" db="EMBL/GenBank/DDBJ databases">
        <title>Draft Whole-Genome Sequence of the purple photosynthetic bacterium Rhodospeudomonas palustris XCP.</title>
        <authorList>
            <person name="Rayyan A."/>
            <person name="Meyer T.E."/>
            <person name="Kyndt J.A."/>
        </authorList>
    </citation>
    <scope>NUCLEOTIDE SEQUENCE [LARGE SCALE GENOMIC DNA]</scope>
    <source>
        <strain evidence="2 3">XCP</strain>
    </source>
</reference>
<dbReference type="AlphaFoldDB" id="A0A323UJP8"/>
<feature type="transmembrane region" description="Helical" evidence="1">
    <location>
        <begin position="20"/>
        <end position="38"/>
    </location>
</feature>
<protein>
    <submittedName>
        <fullName evidence="2">DUF4260 domain-containing protein</fullName>
    </submittedName>
</protein>
<evidence type="ECO:0000313" key="2">
    <source>
        <dbReference type="EMBL" id="PZA12333.1"/>
    </source>
</evidence>
<name>A0A323UJP8_RHOPL</name>
<dbReference type="Pfam" id="PF14079">
    <property type="entry name" value="DUF4260"/>
    <property type="match status" value="1"/>
</dbReference>
<sequence length="138" mass="14558">MTAAPPTADPVKESGGVLTVLRAEGLALFMGCSLFYVISEAPWELYALLFFAPDLSFLGYLAGPKVGAVVYNALHSTVGPLTLAVAGIVLVMPYAGTVAMIWLAHIGFDRALGFGLKYNTGFRFTHLGPIGKAPAGRR</sequence>
<keyword evidence="1" id="KW-0472">Membrane</keyword>
<accession>A0A323UJP8</accession>
<dbReference type="Proteomes" id="UP000248134">
    <property type="component" value="Unassembled WGS sequence"/>
</dbReference>
<evidence type="ECO:0000256" key="1">
    <source>
        <dbReference type="SAM" id="Phobius"/>
    </source>
</evidence>
<proteinExistence type="predicted"/>
<organism evidence="2 3">
    <name type="scientific">Rhodopseudomonas palustris</name>
    <dbReference type="NCBI Taxonomy" id="1076"/>
    <lineage>
        <taxon>Bacteria</taxon>
        <taxon>Pseudomonadati</taxon>
        <taxon>Pseudomonadota</taxon>
        <taxon>Alphaproteobacteria</taxon>
        <taxon>Hyphomicrobiales</taxon>
        <taxon>Nitrobacteraceae</taxon>
        <taxon>Rhodopseudomonas</taxon>
    </lineage>
</organism>
<keyword evidence="1" id="KW-1133">Transmembrane helix</keyword>
<feature type="transmembrane region" description="Helical" evidence="1">
    <location>
        <begin position="83"/>
        <end position="104"/>
    </location>
</feature>
<dbReference type="OrthoDB" id="9813911at2"/>
<evidence type="ECO:0000313" key="3">
    <source>
        <dbReference type="Proteomes" id="UP000248134"/>
    </source>
</evidence>
<gene>
    <name evidence="2" type="ORF">DNX69_10100</name>
</gene>
<dbReference type="EMBL" id="QKQS01000013">
    <property type="protein sequence ID" value="PZA12333.1"/>
    <property type="molecule type" value="Genomic_DNA"/>
</dbReference>
<dbReference type="InterPro" id="IPR025356">
    <property type="entry name" value="DUF4260"/>
</dbReference>
<keyword evidence="1" id="KW-0812">Transmembrane</keyword>
<comment type="caution">
    <text evidence="2">The sequence shown here is derived from an EMBL/GenBank/DDBJ whole genome shotgun (WGS) entry which is preliminary data.</text>
</comment>
<dbReference type="RefSeq" id="WP_110785845.1">
    <property type="nucleotide sequence ID" value="NZ_QKQS01000013.1"/>
</dbReference>
<feature type="transmembrane region" description="Helical" evidence="1">
    <location>
        <begin position="45"/>
        <end position="63"/>
    </location>
</feature>